<dbReference type="CDD" id="cd14852">
    <property type="entry name" value="LD-carboxypeptidase"/>
    <property type="match status" value="1"/>
</dbReference>
<evidence type="ECO:0000259" key="2">
    <source>
        <dbReference type="Pfam" id="PF02557"/>
    </source>
</evidence>
<dbReference type="Pfam" id="PF02557">
    <property type="entry name" value="VanY"/>
    <property type="match status" value="1"/>
</dbReference>
<dbReference type="PANTHER" id="PTHR34385:SF1">
    <property type="entry name" value="PEPTIDOGLYCAN L-ALANYL-D-GLUTAMATE ENDOPEPTIDASE CWLK"/>
    <property type="match status" value="1"/>
</dbReference>
<dbReference type="InterPro" id="IPR058193">
    <property type="entry name" value="VanY/YodJ_core_dom"/>
</dbReference>
<dbReference type="PANTHER" id="PTHR34385">
    <property type="entry name" value="D-ALANYL-D-ALANINE CARBOXYPEPTIDASE"/>
    <property type="match status" value="1"/>
</dbReference>
<dbReference type="Proteomes" id="UP000236497">
    <property type="component" value="Unassembled WGS sequence"/>
</dbReference>
<feature type="region of interest" description="Disordered" evidence="1">
    <location>
        <begin position="311"/>
        <end position="424"/>
    </location>
</feature>
<dbReference type="Gene3D" id="3.30.1380.10">
    <property type="match status" value="1"/>
</dbReference>
<feature type="compositionally biased region" description="Basic and acidic residues" evidence="1">
    <location>
        <begin position="382"/>
        <end position="398"/>
    </location>
</feature>
<feature type="compositionally biased region" description="Acidic residues" evidence="1">
    <location>
        <begin position="318"/>
        <end position="378"/>
    </location>
</feature>
<protein>
    <recommendedName>
        <fullName evidence="2">D-alanyl-D-alanine carboxypeptidase-like core domain-containing protein</fullName>
    </recommendedName>
</protein>
<dbReference type="SUPFAM" id="SSF55166">
    <property type="entry name" value="Hedgehog/DD-peptidase"/>
    <property type="match status" value="1"/>
</dbReference>
<sequence length="436" mass="49231">MDKTKIFLIACTIFILSLAGVLILGNTHPDKSNPAYNDYGKASASTIPDDAENTDTNNDDYINSGDYTYIPPDYEYDDNDEDIYEDDNEMTDIWTPATEIDLDPNSITVFVNKEYNLPKDFIPKNLVTPNIPFDITGYNERKLLRKEAAKAIEKLFAAALKEGYTLYGISGYRSYNRQKEIFLNNLIRKGKTHTLKYSAAPGTSEHQTGLAMDVSSKSVNLKLVTAFANSPEGKWLAEHAHEFGFIIRYPKDREEITGYAYEPWHIRYVGKQLATYLYTNNLTLDEYYNYVPSEGFDFEKKYADLLNYKPPVTPTPVPEDELEEDITDDIPDDLTDDIPDDIPDEDFEDIPVDNPNDDSSDDDIPDDSPEDVSDETVGNDDAQSRDSGYDCEENLKDSDESEVPDSSLDDIKNGPTPTPVPFDILEGKVSDFDIIN</sequence>
<dbReference type="InterPro" id="IPR052179">
    <property type="entry name" value="DD-CPase-like"/>
</dbReference>
<dbReference type="InterPro" id="IPR009045">
    <property type="entry name" value="Zn_M74/Hedgehog-like"/>
</dbReference>
<keyword evidence="4" id="KW-1185">Reference proteome</keyword>
<dbReference type="EMBL" id="CVTD020000026">
    <property type="protein sequence ID" value="CRZ35605.1"/>
    <property type="molecule type" value="Genomic_DNA"/>
</dbReference>
<dbReference type="GO" id="GO:0006508">
    <property type="term" value="P:proteolysis"/>
    <property type="evidence" value="ECO:0007669"/>
    <property type="project" value="InterPro"/>
</dbReference>
<accession>A0A0H5SKG9</accession>
<name>A0A0H5SKG9_HERHM</name>
<proteinExistence type="predicted"/>
<reference evidence="3 4" key="1">
    <citation type="submission" date="2015-06" db="EMBL/GenBank/DDBJ databases">
        <authorList>
            <person name="Wibberg Daniel"/>
        </authorList>
    </citation>
    <scope>NUCLEOTIDE SEQUENCE [LARGE SCALE GENOMIC DNA]</scope>
    <source>
        <strain evidence="3 4">T3/55T</strain>
    </source>
</reference>
<gene>
    <name evidence="3" type="ORF">HHT355_2419</name>
</gene>
<dbReference type="RefSeq" id="WP_242967671.1">
    <property type="nucleotide sequence ID" value="NZ_CVTD020000026.1"/>
</dbReference>
<evidence type="ECO:0000256" key="1">
    <source>
        <dbReference type="SAM" id="MobiDB-lite"/>
    </source>
</evidence>
<evidence type="ECO:0000313" key="3">
    <source>
        <dbReference type="EMBL" id="CRZ35605.1"/>
    </source>
</evidence>
<dbReference type="GO" id="GO:0008233">
    <property type="term" value="F:peptidase activity"/>
    <property type="evidence" value="ECO:0007669"/>
    <property type="project" value="InterPro"/>
</dbReference>
<feature type="domain" description="D-alanyl-D-alanine carboxypeptidase-like core" evidence="2">
    <location>
        <begin position="142"/>
        <end position="271"/>
    </location>
</feature>
<evidence type="ECO:0000313" key="4">
    <source>
        <dbReference type="Proteomes" id="UP000236497"/>
    </source>
</evidence>
<dbReference type="AlphaFoldDB" id="A0A0H5SKG9"/>
<organism evidence="3 4">
    <name type="scientific">Herbinix hemicellulosilytica</name>
    <dbReference type="NCBI Taxonomy" id="1564487"/>
    <lineage>
        <taxon>Bacteria</taxon>
        <taxon>Bacillati</taxon>
        <taxon>Bacillota</taxon>
        <taxon>Clostridia</taxon>
        <taxon>Lachnospirales</taxon>
        <taxon>Lachnospiraceae</taxon>
        <taxon>Herbinix</taxon>
    </lineage>
</organism>
<dbReference type="InterPro" id="IPR003709">
    <property type="entry name" value="VanY-like_core_dom"/>
</dbReference>